<keyword evidence="6" id="KW-0547">Nucleotide-binding</keyword>
<dbReference type="EC" id="4.1.99.22" evidence="2"/>
<evidence type="ECO:0000256" key="1">
    <source>
        <dbReference type="ARBA" id="ARBA00001966"/>
    </source>
</evidence>
<dbReference type="InterPro" id="IPR040064">
    <property type="entry name" value="MoaA-like"/>
</dbReference>
<dbReference type="UniPathway" id="UPA00344"/>
<evidence type="ECO:0000256" key="11">
    <source>
        <dbReference type="ARBA" id="ARBA00023239"/>
    </source>
</evidence>
<dbReference type="SUPFAM" id="SSF102114">
    <property type="entry name" value="Radical SAM enzymes"/>
    <property type="match status" value="1"/>
</dbReference>
<dbReference type="Pfam" id="PF06463">
    <property type="entry name" value="Mob_synth_C"/>
    <property type="match status" value="1"/>
</dbReference>
<dbReference type="InterPro" id="IPR013483">
    <property type="entry name" value="MoaA"/>
</dbReference>
<dbReference type="Proteomes" id="UP000289220">
    <property type="component" value="Unassembled WGS sequence"/>
</dbReference>
<comment type="catalytic activity">
    <reaction evidence="12">
        <text>GTP + AH2 + S-adenosyl-L-methionine = (8S)-3',8-cyclo-7,8-dihydroguanosine 5'-triphosphate + 5'-deoxyadenosine + L-methionine + A + H(+)</text>
        <dbReference type="Rhea" id="RHEA:49576"/>
        <dbReference type="ChEBI" id="CHEBI:13193"/>
        <dbReference type="ChEBI" id="CHEBI:15378"/>
        <dbReference type="ChEBI" id="CHEBI:17319"/>
        <dbReference type="ChEBI" id="CHEBI:17499"/>
        <dbReference type="ChEBI" id="CHEBI:37565"/>
        <dbReference type="ChEBI" id="CHEBI:57844"/>
        <dbReference type="ChEBI" id="CHEBI:59789"/>
        <dbReference type="ChEBI" id="CHEBI:131766"/>
        <dbReference type="EC" id="4.1.99.22"/>
    </reaction>
</comment>
<evidence type="ECO:0000256" key="9">
    <source>
        <dbReference type="ARBA" id="ARBA00023134"/>
    </source>
</evidence>
<dbReference type="InterPro" id="IPR000385">
    <property type="entry name" value="MoaA_NifB_PqqE_Fe-S-bd_CS"/>
</dbReference>
<sequence>MAFDAAAMTDGFGRRFHYLRLSVTEVCNFSCTYCLPNGWKKTGPLSFLTVEEIGRLVAGFSDLGLSKVRLTGGEPTVRKDFDAILRTVAASPGVAKIAVTTNGWNLARQVEGWRASGLTHINLSIDSIDPQVFHRITGHDKLGQVLTGLDRALEEGFSAVKVNAVLLRETAEAGFDDWARFVRDRPVSVRFIELMKTTENDDFFTRHHVRADRFRAWLDHNGWMPTPRAFDAGPAFEYRHPDHAGALGFIAPYAPGFCDSCNRLRVTARGKLRLCLFGDGGVDLRELLQNDDDREALTRRIVSSLGGKAAGHDLASGRSGDLKNLAQLGG</sequence>
<evidence type="ECO:0000313" key="15">
    <source>
        <dbReference type="EMBL" id="VDC52085.1"/>
    </source>
</evidence>
<dbReference type="InterPro" id="IPR058240">
    <property type="entry name" value="rSAM_sf"/>
</dbReference>
<evidence type="ECO:0000313" key="14">
    <source>
        <dbReference type="EMBL" id="QIH74034.1"/>
    </source>
</evidence>
<evidence type="ECO:0000256" key="2">
    <source>
        <dbReference type="ARBA" id="ARBA00012167"/>
    </source>
</evidence>
<dbReference type="EMBL" id="UXHF01000009">
    <property type="protein sequence ID" value="VDC52085.1"/>
    <property type="molecule type" value="Genomic_DNA"/>
</dbReference>
<dbReference type="SFLD" id="SFLDG01067">
    <property type="entry name" value="SPASM/twitch_domain_containing"/>
    <property type="match status" value="1"/>
</dbReference>
<evidence type="ECO:0000313" key="16">
    <source>
        <dbReference type="Proteomes" id="UP000289220"/>
    </source>
</evidence>
<protein>
    <recommendedName>
        <fullName evidence="2">GTP 3',8-cyclase</fullName>
        <ecNumber evidence="2">4.1.99.22</ecNumber>
    </recommendedName>
</protein>
<dbReference type="InterPro" id="IPR006638">
    <property type="entry name" value="Elp3/MiaA/NifB-like_rSAM"/>
</dbReference>
<dbReference type="RefSeq" id="WP_008264188.1">
    <property type="nucleotide sequence ID" value="NZ_CP048751.1"/>
</dbReference>
<dbReference type="PROSITE" id="PS51918">
    <property type="entry name" value="RADICAL_SAM"/>
    <property type="match status" value="1"/>
</dbReference>
<dbReference type="InterPro" id="IPR013785">
    <property type="entry name" value="Aldolase_TIM"/>
</dbReference>
<evidence type="ECO:0000256" key="12">
    <source>
        <dbReference type="ARBA" id="ARBA00048697"/>
    </source>
</evidence>
<evidence type="ECO:0000256" key="7">
    <source>
        <dbReference type="ARBA" id="ARBA00023004"/>
    </source>
</evidence>
<keyword evidence="8" id="KW-0411">Iron-sulfur</keyword>
<evidence type="ECO:0000259" key="13">
    <source>
        <dbReference type="PROSITE" id="PS51918"/>
    </source>
</evidence>
<dbReference type="Gene3D" id="3.20.20.70">
    <property type="entry name" value="Aldolase class I"/>
    <property type="match status" value="1"/>
</dbReference>
<dbReference type="GO" id="GO:0046872">
    <property type="term" value="F:metal ion binding"/>
    <property type="evidence" value="ECO:0007669"/>
    <property type="project" value="UniProtKB-KW"/>
</dbReference>
<dbReference type="GO" id="GO:0061799">
    <property type="term" value="F:cyclic pyranopterin monophosphate synthase activity"/>
    <property type="evidence" value="ECO:0007669"/>
    <property type="project" value="TreeGrafter"/>
</dbReference>
<keyword evidence="10" id="KW-0501">Molybdenum cofactor biosynthesis</keyword>
<organism evidence="15 16">
    <name type="scientific">Brevundimonas mediterranea</name>
    <dbReference type="NCBI Taxonomy" id="74329"/>
    <lineage>
        <taxon>Bacteria</taxon>
        <taxon>Pseudomonadati</taxon>
        <taxon>Pseudomonadota</taxon>
        <taxon>Alphaproteobacteria</taxon>
        <taxon>Caulobacterales</taxon>
        <taxon>Caulobacteraceae</taxon>
        <taxon>Brevundimonas</taxon>
    </lineage>
</organism>
<dbReference type="SFLD" id="SFLDG01383">
    <property type="entry name" value="cyclic_pyranopterin_phosphate"/>
    <property type="match status" value="1"/>
</dbReference>
<accession>A0A6G7EKV2</accession>
<evidence type="ECO:0000256" key="8">
    <source>
        <dbReference type="ARBA" id="ARBA00023014"/>
    </source>
</evidence>
<dbReference type="Proteomes" id="UP000501325">
    <property type="component" value="Chromosome"/>
</dbReference>
<keyword evidence="11" id="KW-0456">Lyase</keyword>
<dbReference type="PROSITE" id="PS01305">
    <property type="entry name" value="MOAA_NIFB_PQQE"/>
    <property type="match status" value="1"/>
</dbReference>
<feature type="domain" description="Radical SAM core" evidence="13">
    <location>
        <begin position="11"/>
        <end position="225"/>
    </location>
</feature>
<dbReference type="GO" id="GO:0051539">
    <property type="term" value="F:4 iron, 4 sulfur cluster binding"/>
    <property type="evidence" value="ECO:0007669"/>
    <property type="project" value="UniProtKB-KW"/>
</dbReference>
<dbReference type="NCBIfam" id="TIGR02666">
    <property type="entry name" value="moaA"/>
    <property type="match status" value="1"/>
</dbReference>
<keyword evidence="4" id="KW-0949">S-adenosyl-L-methionine</keyword>
<evidence type="ECO:0000256" key="4">
    <source>
        <dbReference type="ARBA" id="ARBA00022691"/>
    </source>
</evidence>
<keyword evidence="16" id="KW-1185">Reference proteome</keyword>
<reference evidence="15 16" key="1">
    <citation type="submission" date="2018-11" db="EMBL/GenBank/DDBJ databases">
        <authorList>
            <person name="Peiro R."/>
            <person name="Begona"/>
            <person name="Cbmso G."/>
            <person name="Lopez M."/>
            <person name="Gonzalez S."/>
            <person name="Sacristan E."/>
            <person name="Castillo E."/>
        </authorList>
    </citation>
    <scope>NUCLEOTIDE SEQUENCE [LARGE SCALE GENOMIC DNA]</scope>
    <source>
        <strain evidence="15">Brev_genome</strain>
    </source>
</reference>
<dbReference type="Pfam" id="PF04055">
    <property type="entry name" value="Radical_SAM"/>
    <property type="match status" value="1"/>
</dbReference>
<evidence type="ECO:0000313" key="17">
    <source>
        <dbReference type="Proteomes" id="UP000501325"/>
    </source>
</evidence>
<dbReference type="CDD" id="cd01335">
    <property type="entry name" value="Radical_SAM"/>
    <property type="match status" value="1"/>
</dbReference>
<keyword evidence="9" id="KW-0342">GTP-binding</keyword>
<dbReference type="SMART" id="SM00729">
    <property type="entry name" value="Elp3"/>
    <property type="match status" value="1"/>
</dbReference>
<name>A0A6G7EKV2_9CAUL</name>
<dbReference type="PANTHER" id="PTHR22960:SF28">
    <property type="entry name" value="GTP 3',8-CYCLASE"/>
    <property type="match status" value="1"/>
</dbReference>
<evidence type="ECO:0000256" key="10">
    <source>
        <dbReference type="ARBA" id="ARBA00023150"/>
    </source>
</evidence>
<reference evidence="14 17" key="2">
    <citation type="submission" date="2020-01" db="EMBL/GenBank/DDBJ databases">
        <authorList>
            <person name="Wang S."/>
        </authorList>
    </citation>
    <scope>NUCLEOTIDE SEQUENCE [LARGE SCALE GENOMIC DNA]</scope>
    <source>
        <strain evidence="14 17">D151-2-6</strain>
    </source>
</reference>
<dbReference type="SFLD" id="SFLDS00029">
    <property type="entry name" value="Radical_SAM"/>
    <property type="match status" value="1"/>
</dbReference>
<comment type="cofactor">
    <cofactor evidence="1">
        <name>[4Fe-4S] cluster</name>
        <dbReference type="ChEBI" id="CHEBI:49883"/>
    </cofactor>
</comment>
<gene>
    <name evidence="15" type="primary">moaA</name>
    <name evidence="15" type="ORF">BREV_BREV_00749</name>
    <name evidence="14" type="ORF">GYM46_14385</name>
</gene>
<evidence type="ECO:0000256" key="3">
    <source>
        <dbReference type="ARBA" id="ARBA00022485"/>
    </source>
</evidence>
<keyword evidence="3" id="KW-0004">4Fe-4S</keyword>
<keyword evidence="5" id="KW-0479">Metal-binding</keyword>
<dbReference type="InterPro" id="IPR050105">
    <property type="entry name" value="MoCo_biosynth_MoaA/MoaC"/>
</dbReference>
<evidence type="ECO:0000256" key="6">
    <source>
        <dbReference type="ARBA" id="ARBA00022741"/>
    </source>
</evidence>
<dbReference type="InterPro" id="IPR010505">
    <property type="entry name" value="MoaA_twitch"/>
</dbReference>
<dbReference type="SFLD" id="SFLDG01386">
    <property type="entry name" value="main_SPASM_domain-containing"/>
    <property type="match status" value="1"/>
</dbReference>
<dbReference type="PANTHER" id="PTHR22960">
    <property type="entry name" value="MOLYBDOPTERIN COFACTOR SYNTHESIS PROTEIN A"/>
    <property type="match status" value="1"/>
</dbReference>
<dbReference type="GO" id="GO:0006777">
    <property type="term" value="P:Mo-molybdopterin cofactor biosynthetic process"/>
    <property type="evidence" value="ECO:0007669"/>
    <property type="project" value="UniProtKB-KW"/>
</dbReference>
<dbReference type="GO" id="GO:0005525">
    <property type="term" value="F:GTP binding"/>
    <property type="evidence" value="ECO:0007669"/>
    <property type="project" value="UniProtKB-KW"/>
</dbReference>
<proteinExistence type="predicted"/>
<evidence type="ECO:0000256" key="5">
    <source>
        <dbReference type="ARBA" id="ARBA00022723"/>
    </source>
</evidence>
<dbReference type="InterPro" id="IPR007197">
    <property type="entry name" value="rSAM"/>
</dbReference>
<dbReference type="KEGG" id="bmed:GYM46_14385"/>
<dbReference type="EMBL" id="CP048751">
    <property type="protein sequence ID" value="QIH74034.1"/>
    <property type="molecule type" value="Genomic_DNA"/>
</dbReference>
<dbReference type="GO" id="GO:0061798">
    <property type="term" value="F:GTP 3',8'-cyclase activity"/>
    <property type="evidence" value="ECO:0007669"/>
    <property type="project" value="UniProtKB-EC"/>
</dbReference>
<dbReference type="CDD" id="cd21117">
    <property type="entry name" value="Twitch_MoaA"/>
    <property type="match status" value="1"/>
</dbReference>
<keyword evidence="7" id="KW-0408">Iron</keyword>
<dbReference type="AlphaFoldDB" id="A0A6G7EKV2"/>